<comment type="caution">
    <text evidence="3">The sequence shown here is derived from an EMBL/GenBank/DDBJ whole genome shotgun (WGS) entry which is preliminary data.</text>
</comment>
<feature type="transmembrane region" description="Helical" evidence="1">
    <location>
        <begin position="165"/>
        <end position="186"/>
    </location>
</feature>
<feature type="transmembrane region" description="Helical" evidence="1">
    <location>
        <begin position="15"/>
        <end position="36"/>
    </location>
</feature>
<keyword evidence="1" id="KW-1133">Transmembrane helix</keyword>
<feature type="transmembrane region" description="Helical" evidence="1">
    <location>
        <begin position="128"/>
        <end position="150"/>
    </location>
</feature>
<keyword evidence="1" id="KW-0472">Membrane</keyword>
<dbReference type="Pfam" id="PF20152">
    <property type="entry name" value="DUF6534"/>
    <property type="match status" value="1"/>
</dbReference>
<dbReference type="RefSeq" id="XP_007769557.1">
    <property type="nucleotide sequence ID" value="XM_007771367.1"/>
</dbReference>
<keyword evidence="4" id="KW-1185">Reference proteome</keyword>
<dbReference type="GeneID" id="19205482"/>
<dbReference type="EMBL" id="JH711579">
    <property type="protein sequence ID" value="EIW80665.1"/>
    <property type="molecule type" value="Genomic_DNA"/>
</dbReference>
<dbReference type="KEGG" id="cput:CONPUDRAFT_166123"/>
<dbReference type="Proteomes" id="UP000053558">
    <property type="component" value="Unassembled WGS sequence"/>
</dbReference>
<dbReference type="InterPro" id="IPR045339">
    <property type="entry name" value="DUF6534"/>
</dbReference>
<keyword evidence="1" id="KW-0812">Transmembrane</keyword>
<proteinExistence type="predicted"/>
<reference evidence="4" key="1">
    <citation type="journal article" date="2012" name="Science">
        <title>The Paleozoic origin of enzymatic lignin decomposition reconstructed from 31 fungal genomes.</title>
        <authorList>
            <person name="Floudas D."/>
            <person name="Binder M."/>
            <person name="Riley R."/>
            <person name="Barry K."/>
            <person name="Blanchette R.A."/>
            <person name="Henrissat B."/>
            <person name="Martinez A.T."/>
            <person name="Otillar R."/>
            <person name="Spatafora J.W."/>
            <person name="Yadav J.S."/>
            <person name="Aerts A."/>
            <person name="Benoit I."/>
            <person name="Boyd A."/>
            <person name="Carlson A."/>
            <person name="Copeland A."/>
            <person name="Coutinho P.M."/>
            <person name="de Vries R.P."/>
            <person name="Ferreira P."/>
            <person name="Findley K."/>
            <person name="Foster B."/>
            <person name="Gaskell J."/>
            <person name="Glotzer D."/>
            <person name="Gorecki P."/>
            <person name="Heitman J."/>
            <person name="Hesse C."/>
            <person name="Hori C."/>
            <person name="Igarashi K."/>
            <person name="Jurgens J.A."/>
            <person name="Kallen N."/>
            <person name="Kersten P."/>
            <person name="Kohler A."/>
            <person name="Kuees U."/>
            <person name="Kumar T.K.A."/>
            <person name="Kuo A."/>
            <person name="LaButti K."/>
            <person name="Larrondo L.F."/>
            <person name="Lindquist E."/>
            <person name="Ling A."/>
            <person name="Lombard V."/>
            <person name="Lucas S."/>
            <person name="Lundell T."/>
            <person name="Martin R."/>
            <person name="McLaughlin D.J."/>
            <person name="Morgenstern I."/>
            <person name="Morin E."/>
            <person name="Murat C."/>
            <person name="Nagy L.G."/>
            <person name="Nolan M."/>
            <person name="Ohm R.A."/>
            <person name="Patyshakuliyeva A."/>
            <person name="Rokas A."/>
            <person name="Ruiz-Duenas F.J."/>
            <person name="Sabat G."/>
            <person name="Salamov A."/>
            <person name="Samejima M."/>
            <person name="Schmutz J."/>
            <person name="Slot J.C."/>
            <person name="St John F."/>
            <person name="Stenlid J."/>
            <person name="Sun H."/>
            <person name="Sun S."/>
            <person name="Syed K."/>
            <person name="Tsang A."/>
            <person name="Wiebenga A."/>
            <person name="Young D."/>
            <person name="Pisabarro A."/>
            <person name="Eastwood D.C."/>
            <person name="Martin F."/>
            <person name="Cullen D."/>
            <person name="Grigoriev I.V."/>
            <person name="Hibbett D.S."/>
        </authorList>
    </citation>
    <scope>NUCLEOTIDE SEQUENCE [LARGE SCALE GENOMIC DNA]</scope>
    <source>
        <strain evidence="4">RWD-64-598 SS2</strain>
    </source>
</reference>
<sequence length="332" mass="36364">MADADVDDGPIQVNVASTVGALFYGYMAAMWLYGIACSQSRYFMKYSLCGGKLELKLIVVAVWALETLHFLFFTIGLYGYLVRAHGSPAKLAERQWSICGMMITSLAIASLVQYVWMRRIWNLSKGMLRLFLSGCMIALTLSSWVVGALWTDTLVNANTWTKIEAWMIITPLACSTANDIIAATFLCVKLQRSKTGIRSTDGILNELIVLSLNTGLLISILSVVVIVLILVIPLQEWYVSLYIAITRLYANSLLAMLNYGVSPTSHTAGRLRRIGHAINTDSGTSPFELTTIALDFSLGEQTVSTPALHSPVSLNPGAQCIRSWDTSGDTES</sequence>
<feature type="transmembrane region" description="Helical" evidence="1">
    <location>
        <begin position="207"/>
        <end position="232"/>
    </location>
</feature>
<dbReference type="PANTHER" id="PTHR40465">
    <property type="entry name" value="CHROMOSOME 1, WHOLE GENOME SHOTGUN SEQUENCE"/>
    <property type="match status" value="1"/>
</dbReference>
<gene>
    <name evidence="3" type="ORF">CONPUDRAFT_166123</name>
</gene>
<feature type="transmembrane region" description="Helical" evidence="1">
    <location>
        <begin position="238"/>
        <end position="261"/>
    </location>
</feature>
<evidence type="ECO:0000313" key="3">
    <source>
        <dbReference type="EMBL" id="EIW80665.1"/>
    </source>
</evidence>
<dbReference type="AlphaFoldDB" id="A0A5M3MPN8"/>
<feature type="domain" description="DUF6534" evidence="2">
    <location>
        <begin position="175"/>
        <end position="258"/>
    </location>
</feature>
<feature type="transmembrane region" description="Helical" evidence="1">
    <location>
        <begin position="94"/>
        <end position="116"/>
    </location>
</feature>
<feature type="transmembrane region" description="Helical" evidence="1">
    <location>
        <begin position="57"/>
        <end position="82"/>
    </location>
</feature>
<evidence type="ECO:0000259" key="2">
    <source>
        <dbReference type="Pfam" id="PF20152"/>
    </source>
</evidence>
<accession>A0A5M3MPN8</accession>
<name>A0A5M3MPN8_CONPW</name>
<organism evidence="3 4">
    <name type="scientific">Coniophora puteana (strain RWD-64-598)</name>
    <name type="common">Brown rot fungus</name>
    <dbReference type="NCBI Taxonomy" id="741705"/>
    <lineage>
        <taxon>Eukaryota</taxon>
        <taxon>Fungi</taxon>
        <taxon>Dikarya</taxon>
        <taxon>Basidiomycota</taxon>
        <taxon>Agaricomycotina</taxon>
        <taxon>Agaricomycetes</taxon>
        <taxon>Agaricomycetidae</taxon>
        <taxon>Boletales</taxon>
        <taxon>Coniophorineae</taxon>
        <taxon>Coniophoraceae</taxon>
        <taxon>Coniophora</taxon>
    </lineage>
</organism>
<dbReference type="PANTHER" id="PTHR40465:SF1">
    <property type="entry name" value="DUF6534 DOMAIN-CONTAINING PROTEIN"/>
    <property type="match status" value="1"/>
</dbReference>
<protein>
    <recommendedName>
        <fullName evidence="2">DUF6534 domain-containing protein</fullName>
    </recommendedName>
</protein>
<evidence type="ECO:0000256" key="1">
    <source>
        <dbReference type="SAM" id="Phobius"/>
    </source>
</evidence>
<evidence type="ECO:0000313" key="4">
    <source>
        <dbReference type="Proteomes" id="UP000053558"/>
    </source>
</evidence>
<dbReference type="OrthoDB" id="3263055at2759"/>